<evidence type="ECO:0000256" key="1">
    <source>
        <dbReference type="ARBA" id="ARBA00005417"/>
    </source>
</evidence>
<feature type="domain" description="ABC transporter" evidence="5">
    <location>
        <begin position="5"/>
        <end position="240"/>
    </location>
</feature>
<dbReference type="InterPro" id="IPR050153">
    <property type="entry name" value="Metal_Ion_Import_ABC"/>
</dbReference>
<evidence type="ECO:0000256" key="2">
    <source>
        <dbReference type="ARBA" id="ARBA00022448"/>
    </source>
</evidence>
<dbReference type="InterPro" id="IPR027417">
    <property type="entry name" value="P-loop_NTPase"/>
</dbReference>
<dbReference type="Gene3D" id="3.40.50.300">
    <property type="entry name" value="P-loop containing nucleotide triphosphate hydrolases"/>
    <property type="match status" value="1"/>
</dbReference>
<dbReference type="FunFam" id="3.40.50.300:FF:000134">
    <property type="entry name" value="Iron-enterobactin ABC transporter ATP-binding protein"/>
    <property type="match status" value="1"/>
</dbReference>
<dbReference type="Proteomes" id="UP000282321">
    <property type="component" value="Unassembled WGS sequence"/>
</dbReference>
<dbReference type="PANTHER" id="PTHR42734:SF17">
    <property type="entry name" value="METAL TRANSPORT SYSTEM ATP-BINDING PROTEIN TM_0124-RELATED"/>
    <property type="match status" value="1"/>
</dbReference>
<dbReference type="InterPro" id="IPR003593">
    <property type="entry name" value="AAA+_ATPase"/>
</dbReference>
<evidence type="ECO:0000313" key="6">
    <source>
        <dbReference type="EMBL" id="RKX66813.1"/>
    </source>
</evidence>
<dbReference type="GO" id="GO:0005524">
    <property type="term" value="F:ATP binding"/>
    <property type="evidence" value="ECO:0007669"/>
    <property type="project" value="UniProtKB-KW"/>
</dbReference>
<keyword evidence="4 6" id="KW-0067">ATP-binding</keyword>
<dbReference type="InterPro" id="IPR003439">
    <property type="entry name" value="ABC_transporter-like_ATP-bd"/>
</dbReference>
<name>A0A660SBA3_UNCT6</name>
<dbReference type="SUPFAM" id="SSF52540">
    <property type="entry name" value="P-loop containing nucleoside triphosphate hydrolases"/>
    <property type="match status" value="1"/>
</dbReference>
<evidence type="ECO:0000256" key="4">
    <source>
        <dbReference type="ARBA" id="ARBA00022840"/>
    </source>
</evidence>
<comment type="caution">
    <text evidence="6">The sequence shown here is derived from an EMBL/GenBank/DDBJ whole genome shotgun (WGS) entry which is preliminary data.</text>
</comment>
<evidence type="ECO:0000259" key="5">
    <source>
        <dbReference type="PROSITE" id="PS50893"/>
    </source>
</evidence>
<sequence>MNRIIETENLYFRYKNLEILVDVNFYVSSGEFIGIIGPNGAGKTTLLKILVGLLAPSSGKIRVFGRDPQLLGKNRHLVGYVPQANEADKNFPITVREVVALGRYHEKGFFTNLNAEDFKIVESSICKMDIENIADKQFNALSGGQKQRTLIARALAQKPSLLILDEPTAGIDVKTQVSFYQILKKLNQEGITIIMVSHDIGALTKEVSRIVCLNKKLHIQGCPADIMKSKYLKKLYGYDVLLLTHEGKENDNEP</sequence>
<protein>
    <submittedName>
        <fullName evidence="6">Metal ABC transporter ATP-binding protein</fullName>
    </submittedName>
</protein>
<evidence type="ECO:0000313" key="7">
    <source>
        <dbReference type="Proteomes" id="UP000282321"/>
    </source>
</evidence>
<dbReference type="CDD" id="cd03235">
    <property type="entry name" value="ABC_Metallic_Cations"/>
    <property type="match status" value="1"/>
</dbReference>
<dbReference type="PANTHER" id="PTHR42734">
    <property type="entry name" value="METAL TRANSPORT SYSTEM ATP-BINDING PROTEIN TM_0124-RELATED"/>
    <property type="match status" value="1"/>
</dbReference>
<accession>A0A660SBA3</accession>
<organism evidence="6 7">
    <name type="scientific">candidate division TA06 bacterium</name>
    <dbReference type="NCBI Taxonomy" id="2250710"/>
    <lineage>
        <taxon>Bacteria</taxon>
        <taxon>Bacteria division TA06</taxon>
    </lineage>
</organism>
<dbReference type="Pfam" id="PF00005">
    <property type="entry name" value="ABC_tran"/>
    <property type="match status" value="1"/>
</dbReference>
<keyword evidence="2" id="KW-0813">Transport</keyword>
<reference evidence="6 7" key="1">
    <citation type="submission" date="2018-06" db="EMBL/GenBank/DDBJ databases">
        <title>Extensive metabolic versatility and redundancy in microbially diverse, dynamic hydrothermal sediments.</title>
        <authorList>
            <person name="Dombrowski N."/>
            <person name="Teske A."/>
            <person name="Baker B.J."/>
        </authorList>
    </citation>
    <scope>NUCLEOTIDE SEQUENCE [LARGE SCALE GENOMIC DNA]</scope>
    <source>
        <strain evidence="6">B35_G9</strain>
    </source>
</reference>
<evidence type="ECO:0000256" key="3">
    <source>
        <dbReference type="ARBA" id="ARBA00022741"/>
    </source>
</evidence>
<dbReference type="GO" id="GO:0016887">
    <property type="term" value="F:ATP hydrolysis activity"/>
    <property type="evidence" value="ECO:0007669"/>
    <property type="project" value="InterPro"/>
</dbReference>
<dbReference type="SMART" id="SM00382">
    <property type="entry name" value="AAA"/>
    <property type="match status" value="1"/>
</dbReference>
<comment type="similarity">
    <text evidence="1">Belongs to the ABC transporter superfamily.</text>
</comment>
<dbReference type="EMBL" id="QNBC01000032">
    <property type="protein sequence ID" value="RKX66813.1"/>
    <property type="molecule type" value="Genomic_DNA"/>
</dbReference>
<keyword evidence="3" id="KW-0547">Nucleotide-binding</keyword>
<dbReference type="PROSITE" id="PS50893">
    <property type="entry name" value="ABC_TRANSPORTER_2"/>
    <property type="match status" value="1"/>
</dbReference>
<proteinExistence type="inferred from homology"/>
<gene>
    <name evidence="6" type="ORF">DRP44_03355</name>
</gene>
<dbReference type="AlphaFoldDB" id="A0A660SBA3"/>